<dbReference type="InterPro" id="IPR020811">
    <property type="entry name" value="Enolase_N"/>
</dbReference>
<comment type="cofactor">
    <cofactor evidence="9">
        <name>Mg(2+)</name>
        <dbReference type="ChEBI" id="CHEBI:18420"/>
    </cofactor>
    <text evidence="9">Mg(2+) is required for catalysis and for stabilizing the dimer.</text>
</comment>
<dbReference type="PANTHER" id="PTHR11902">
    <property type="entry name" value="ENOLASE"/>
    <property type="match status" value="1"/>
</dbReference>
<evidence type="ECO:0000313" key="12">
    <source>
        <dbReference type="EMBL" id="ANV80777.1"/>
    </source>
</evidence>
<dbReference type="SMART" id="SM01193">
    <property type="entry name" value="Enolase_N"/>
    <property type="match status" value="1"/>
</dbReference>
<evidence type="ECO:0000259" key="11">
    <source>
        <dbReference type="SMART" id="SM01193"/>
    </source>
</evidence>
<reference evidence="12" key="2">
    <citation type="journal article" date="2015" name="ISME J.">
        <title>A new class of marine Euryarchaeota group II from the Mediterranean deep chlorophyll maximum.</title>
        <authorList>
            <person name="Martin-Cuadrado A.B."/>
            <person name="Garcia-Heredia I."/>
            <person name="Molto A.G."/>
            <person name="Lopez-Ubeda R."/>
            <person name="Kimes N."/>
            <person name="Lopez-Garcia P."/>
            <person name="Moreira D."/>
            <person name="Rodriguez-Valera F."/>
        </authorList>
    </citation>
    <scope>NUCLEOTIDE SEQUENCE</scope>
</reference>
<keyword evidence="5 6" id="KW-0456">Lyase</keyword>
<evidence type="ECO:0000256" key="6">
    <source>
        <dbReference type="HAMAP-Rule" id="MF_00318"/>
    </source>
</evidence>
<dbReference type="Gene3D" id="3.20.20.120">
    <property type="entry name" value="Enolase-like C-terminal domain"/>
    <property type="match status" value="1"/>
</dbReference>
<feature type="binding site" evidence="6">
    <location>
        <position position="365"/>
    </location>
    <ligand>
        <name>(2R)-2-phosphoglycerate</name>
        <dbReference type="ChEBI" id="CHEBI:58289"/>
    </ligand>
</feature>
<dbReference type="InterPro" id="IPR020810">
    <property type="entry name" value="Enolase_C"/>
</dbReference>
<dbReference type="CDD" id="cd03313">
    <property type="entry name" value="enolase"/>
    <property type="match status" value="1"/>
</dbReference>
<dbReference type="SUPFAM" id="SSF51604">
    <property type="entry name" value="Enolase C-terminal domain-like"/>
    <property type="match status" value="1"/>
</dbReference>
<feature type="binding site" evidence="6">
    <location>
        <position position="364"/>
    </location>
    <ligand>
        <name>(2R)-2-phosphoglycerate</name>
        <dbReference type="ChEBI" id="CHEBI:58289"/>
    </ligand>
</feature>
<organism evidence="12">
    <name type="scientific">uncultured Poseidoniia archaeon</name>
    <dbReference type="NCBI Taxonomy" id="1697135"/>
    <lineage>
        <taxon>Archaea</taxon>
        <taxon>Methanobacteriati</taxon>
        <taxon>Thermoplasmatota</taxon>
        <taxon>Candidatus Poseidoniia</taxon>
        <taxon>environmental samples</taxon>
    </lineage>
</organism>
<dbReference type="Pfam" id="PF00113">
    <property type="entry name" value="Enolase_C"/>
    <property type="match status" value="1"/>
</dbReference>
<dbReference type="EMBL" id="KP211907">
    <property type="protein sequence ID" value="ANV80777.1"/>
    <property type="molecule type" value="Genomic_DNA"/>
</dbReference>
<evidence type="ECO:0000256" key="8">
    <source>
        <dbReference type="PIRSR" id="PIRSR001400-2"/>
    </source>
</evidence>
<comment type="catalytic activity">
    <reaction evidence="6">
        <text>(2R)-2-phosphoglycerate = phosphoenolpyruvate + H2O</text>
        <dbReference type="Rhea" id="RHEA:10164"/>
        <dbReference type="ChEBI" id="CHEBI:15377"/>
        <dbReference type="ChEBI" id="CHEBI:58289"/>
        <dbReference type="ChEBI" id="CHEBI:58702"/>
        <dbReference type="EC" id="4.2.1.11"/>
    </reaction>
</comment>
<dbReference type="GO" id="GO:0009986">
    <property type="term" value="C:cell surface"/>
    <property type="evidence" value="ECO:0007669"/>
    <property type="project" value="UniProtKB-SubCell"/>
</dbReference>
<dbReference type="Pfam" id="PF03952">
    <property type="entry name" value="Enolase_N"/>
    <property type="match status" value="1"/>
</dbReference>
<feature type="binding site" evidence="8">
    <location>
        <position position="164"/>
    </location>
    <ligand>
        <name>substrate</name>
    </ligand>
</feature>
<evidence type="ECO:0000256" key="3">
    <source>
        <dbReference type="ARBA" id="ARBA00022842"/>
    </source>
</evidence>
<feature type="domain" description="Enolase N-terminal" evidence="11">
    <location>
        <begin position="5"/>
        <end position="134"/>
    </location>
</feature>
<dbReference type="PRINTS" id="PR00148">
    <property type="entry name" value="ENOLASE"/>
</dbReference>
<dbReference type="SFLD" id="SFLDG00178">
    <property type="entry name" value="enolase"/>
    <property type="match status" value="1"/>
</dbReference>
<feature type="binding site" evidence="6">
    <location>
        <position position="163"/>
    </location>
    <ligand>
        <name>(2R)-2-phosphoglycerate</name>
        <dbReference type="ChEBI" id="CHEBI:58289"/>
    </ligand>
</feature>
<dbReference type="GO" id="GO:0000015">
    <property type="term" value="C:phosphopyruvate hydratase complex"/>
    <property type="evidence" value="ECO:0007669"/>
    <property type="project" value="InterPro"/>
</dbReference>
<dbReference type="InterPro" id="IPR036849">
    <property type="entry name" value="Enolase-like_C_sf"/>
</dbReference>
<proteinExistence type="inferred from homology"/>
<keyword evidence="12" id="KW-0670">Pyruvate</keyword>
<dbReference type="SFLD" id="SFLDF00002">
    <property type="entry name" value="enolase"/>
    <property type="match status" value="1"/>
</dbReference>
<feature type="binding site" evidence="8">
    <location>
        <position position="310"/>
    </location>
    <ligand>
        <name>substrate</name>
    </ligand>
</feature>
<feature type="binding site" evidence="8">
    <location>
        <position position="386"/>
    </location>
    <ligand>
        <name>substrate</name>
    </ligand>
</feature>
<dbReference type="InterPro" id="IPR020809">
    <property type="entry name" value="Enolase_CS"/>
</dbReference>
<dbReference type="InterPro" id="IPR029017">
    <property type="entry name" value="Enolase-like_N"/>
</dbReference>
<keyword evidence="6" id="KW-0964">Secreted</keyword>
<reference evidence="12" key="1">
    <citation type="submission" date="2014-11" db="EMBL/GenBank/DDBJ databases">
        <authorList>
            <person name="Zhu J."/>
            <person name="Qi W."/>
            <person name="Song R."/>
        </authorList>
    </citation>
    <scope>NUCLEOTIDE SEQUENCE</scope>
</reference>
<feature type="binding site" evidence="6">
    <location>
        <position position="386"/>
    </location>
    <ligand>
        <name>(2R)-2-phosphoglycerate</name>
        <dbReference type="ChEBI" id="CHEBI:58289"/>
    </ligand>
</feature>
<evidence type="ECO:0000256" key="4">
    <source>
        <dbReference type="ARBA" id="ARBA00023152"/>
    </source>
</evidence>
<feature type="binding site" evidence="8">
    <location>
        <position position="155"/>
    </location>
    <ligand>
        <name>substrate</name>
    </ligand>
</feature>
<dbReference type="EC" id="4.2.1.11" evidence="6"/>
<dbReference type="GO" id="GO:0006096">
    <property type="term" value="P:glycolytic process"/>
    <property type="evidence" value="ECO:0007669"/>
    <property type="project" value="UniProtKB-UniRule"/>
</dbReference>
<feature type="active site" description="Proton acceptor" evidence="6 7">
    <location>
        <position position="335"/>
    </location>
</feature>
<feature type="binding site" evidence="8">
    <location>
        <position position="283"/>
    </location>
    <ligand>
        <name>substrate</name>
    </ligand>
</feature>
<accession>A0A1B1TER4</accession>
<comment type="subcellular location">
    <subcellularLocation>
        <location evidence="6">Cytoplasm</location>
    </subcellularLocation>
    <subcellularLocation>
        <location evidence="6">Secreted</location>
    </subcellularLocation>
    <subcellularLocation>
        <location evidence="6">Cell surface</location>
    </subcellularLocation>
    <text evidence="6">Fractions of enolase are present in both the cytoplasm and on the cell surface.</text>
</comment>
<dbReference type="PIRSF" id="PIRSF001400">
    <property type="entry name" value="Enolase"/>
    <property type="match status" value="1"/>
</dbReference>
<feature type="binding site" evidence="8">
    <location>
        <begin position="362"/>
        <end position="365"/>
    </location>
    <ligand>
        <name>substrate</name>
    </ligand>
</feature>
<comment type="similarity">
    <text evidence="2 6">Belongs to the enolase family.</text>
</comment>
<feature type="domain" description="Enolase C-terminal TIM barrel" evidence="10">
    <location>
        <begin position="139"/>
        <end position="411"/>
    </location>
</feature>
<dbReference type="SFLD" id="SFLDS00001">
    <property type="entry name" value="Enolase"/>
    <property type="match status" value="1"/>
</dbReference>
<dbReference type="HAMAP" id="MF_00318">
    <property type="entry name" value="Enolase"/>
    <property type="match status" value="1"/>
</dbReference>
<dbReference type="SMART" id="SM01192">
    <property type="entry name" value="Enolase_C"/>
    <property type="match status" value="1"/>
</dbReference>
<keyword evidence="6 9" id="KW-0479">Metal-binding</keyword>
<feature type="binding site" evidence="6 9">
    <location>
        <position position="242"/>
    </location>
    <ligand>
        <name>Mg(2+)</name>
        <dbReference type="ChEBI" id="CHEBI:18420"/>
    </ligand>
</feature>
<dbReference type="PROSITE" id="PS00164">
    <property type="entry name" value="ENOLASE"/>
    <property type="match status" value="1"/>
</dbReference>
<evidence type="ECO:0000256" key="9">
    <source>
        <dbReference type="PIRSR" id="PIRSR001400-3"/>
    </source>
</evidence>
<sequence length="417" mass="45014">MGGVITDLKARTIIDSRGNPTVEVDCFVDEILMGRAAVPSGASTGSHEAVELRDGTKDWMGKGVTEAVNNVNNEIKDLLIGLDVSNQEEIDASMLTLDGTSNKGRLGANAILGASMSVIRAAANQSKKPLWSYISTTNERNLPVPLMNILNGGAHAASNVDVQEFMVVPHGFDSFSDALQAGTEIYHSLKSVLKDEGLLGGVGDEGGFAPNLPCNEDGLRYLMGAIEKAGYSPGSEISIALDVAAQEFFDGEKYHIDNRVIDGKELAALYSSWLDNYPIVSMEDPFGEDDWQSWQDFTKLESHRVQVVGDDLYVTNPSRLQRGIDEGASNAILIKLNQIGTVTETLQVIEMARKANFGIIISHRSGETSDDIIADISVGTNAGQIKTGAPARSDRAAKYNQLLRISEECPNYSKLFQ</sequence>
<keyword evidence="3 6" id="KW-0460">Magnesium</keyword>
<dbReference type="NCBIfam" id="TIGR01060">
    <property type="entry name" value="eno"/>
    <property type="match status" value="1"/>
</dbReference>
<dbReference type="GO" id="GO:0000287">
    <property type="term" value="F:magnesium ion binding"/>
    <property type="evidence" value="ECO:0007669"/>
    <property type="project" value="UniProtKB-UniRule"/>
</dbReference>
<comment type="pathway">
    <text evidence="1 6">Carbohydrate degradation; glycolysis; pyruvate from D-glyceraldehyde 3-phosphate: step 4/5.</text>
</comment>
<dbReference type="UniPathway" id="UPA00109">
    <property type="reaction ID" value="UER00187"/>
</dbReference>
<dbReference type="InterPro" id="IPR000941">
    <property type="entry name" value="Enolase"/>
</dbReference>
<keyword evidence="6" id="KW-0963">Cytoplasm</keyword>
<feature type="active site" description="Proton donor" evidence="6 7">
    <location>
        <position position="205"/>
    </location>
</feature>
<dbReference type="GO" id="GO:0005576">
    <property type="term" value="C:extracellular region"/>
    <property type="evidence" value="ECO:0007669"/>
    <property type="project" value="UniProtKB-SubCell"/>
</dbReference>
<feature type="binding site" evidence="6 9">
    <location>
        <position position="310"/>
    </location>
    <ligand>
        <name>Mg(2+)</name>
        <dbReference type="ChEBI" id="CHEBI:18420"/>
    </ligand>
</feature>
<dbReference type="SUPFAM" id="SSF54826">
    <property type="entry name" value="Enolase N-terminal domain-like"/>
    <property type="match status" value="1"/>
</dbReference>
<keyword evidence="4 6" id="KW-0324">Glycolysis</keyword>
<feature type="binding site" evidence="6 9">
    <location>
        <position position="283"/>
    </location>
    <ligand>
        <name>Mg(2+)</name>
        <dbReference type="ChEBI" id="CHEBI:18420"/>
    </ligand>
</feature>
<comment type="cofactor">
    <cofactor evidence="6">
        <name>Mg(2+)</name>
        <dbReference type="ChEBI" id="CHEBI:18420"/>
    </cofactor>
    <text evidence="6">Binds a second Mg(2+) ion via substrate during catalysis.</text>
</comment>
<evidence type="ECO:0000256" key="1">
    <source>
        <dbReference type="ARBA" id="ARBA00005031"/>
    </source>
</evidence>
<evidence type="ECO:0000256" key="2">
    <source>
        <dbReference type="ARBA" id="ARBA00009604"/>
    </source>
</evidence>
<dbReference type="AlphaFoldDB" id="A0A1B1TER4"/>
<protein>
    <recommendedName>
        <fullName evidence="6">Enolase</fullName>
        <ecNumber evidence="6">4.2.1.11</ecNumber>
    </recommendedName>
    <alternativeName>
        <fullName evidence="6">2-phospho-D-glycerate hydro-lyase</fullName>
    </alternativeName>
    <alternativeName>
        <fullName evidence="6">2-phosphoglycerate dehydratase</fullName>
    </alternativeName>
</protein>
<evidence type="ECO:0000259" key="10">
    <source>
        <dbReference type="SMART" id="SM01192"/>
    </source>
</evidence>
<dbReference type="Gene3D" id="3.30.390.10">
    <property type="entry name" value="Enolase-like, N-terminal domain"/>
    <property type="match status" value="1"/>
</dbReference>
<name>A0A1B1TER4_9ARCH</name>
<evidence type="ECO:0000256" key="7">
    <source>
        <dbReference type="PIRSR" id="PIRSR001400-1"/>
    </source>
</evidence>
<dbReference type="PANTHER" id="PTHR11902:SF1">
    <property type="entry name" value="ENOLASE"/>
    <property type="match status" value="1"/>
</dbReference>
<feature type="binding site" evidence="6">
    <location>
        <position position="335"/>
    </location>
    <ligand>
        <name>(2R)-2-phosphoglycerate</name>
        <dbReference type="ChEBI" id="CHEBI:58289"/>
    </ligand>
</feature>
<evidence type="ECO:0000256" key="5">
    <source>
        <dbReference type="ARBA" id="ARBA00023239"/>
    </source>
</evidence>
<comment type="function">
    <text evidence="6">Catalyzes the reversible conversion of 2-phosphoglycerate (2-PG) into phosphoenolpyruvate (PEP). It is essential for the degradation of carbohydrates via glycolysis.</text>
</comment>
<dbReference type="GO" id="GO:0004634">
    <property type="term" value="F:phosphopyruvate hydratase activity"/>
    <property type="evidence" value="ECO:0007669"/>
    <property type="project" value="UniProtKB-UniRule"/>
</dbReference>
<gene>
    <name evidence="6" type="primary">eno</name>
</gene>